<evidence type="ECO:0000313" key="2">
    <source>
        <dbReference type="Proteomes" id="UP000031521"/>
    </source>
</evidence>
<name>A0A0B5E046_9RHOB</name>
<protein>
    <recommendedName>
        <fullName evidence="3">CYTH domain-containing protein</fullName>
    </recommendedName>
</protein>
<gene>
    <name evidence="1" type="ORF">P73_4358</name>
</gene>
<reference evidence="1 2" key="1">
    <citation type="journal article" date="2014" name="Int. J. Syst. Evol. Microbiol.">
        <title>Celeribacter indicus sp. nov., a polycyclic aromatic hydrocarbon-degrading bacterium from deep-sea sediment and reclassification of Huaishuia halophila as Celeribacter halophilus comb. nov.</title>
        <authorList>
            <person name="Lai Q."/>
            <person name="Cao J."/>
            <person name="Yuan J."/>
            <person name="Li F."/>
            <person name="Shao Z."/>
        </authorList>
    </citation>
    <scope>NUCLEOTIDE SEQUENCE [LARGE SCALE GENOMIC DNA]</scope>
    <source>
        <strain evidence="1">P73</strain>
    </source>
</reference>
<dbReference type="RefSeq" id="WP_043871235.1">
    <property type="nucleotide sequence ID" value="NZ_CP004393.1"/>
</dbReference>
<keyword evidence="2" id="KW-1185">Reference proteome</keyword>
<dbReference type="AlphaFoldDB" id="A0A0B5E046"/>
<dbReference type="HOGENOM" id="CLU_1406523_0_0_5"/>
<organism evidence="1 2">
    <name type="scientific">Celeribacter indicus</name>
    <dbReference type="NCBI Taxonomy" id="1208324"/>
    <lineage>
        <taxon>Bacteria</taxon>
        <taxon>Pseudomonadati</taxon>
        <taxon>Pseudomonadota</taxon>
        <taxon>Alphaproteobacteria</taxon>
        <taxon>Rhodobacterales</taxon>
        <taxon>Roseobacteraceae</taxon>
        <taxon>Celeribacter</taxon>
    </lineage>
</organism>
<evidence type="ECO:0000313" key="1">
    <source>
        <dbReference type="EMBL" id="AJE49073.1"/>
    </source>
</evidence>
<proteinExistence type="predicted"/>
<dbReference type="EMBL" id="CP004393">
    <property type="protein sequence ID" value="AJE49073.1"/>
    <property type="molecule type" value="Genomic_DNA"/>
</dbReference>
<dbReference type="Proteomes" id="UP000031521">
    <property type="component" value="Chromosome"/>
</dbReference>
<evidence type="ECO:0008006" key="3">
    <source>
        <dbReference type="Google" id="ProtNLM"/>
    </source>
</evidence>
<accession>A0A0B5E046</accession>
<sequence length="193" mass="21511">MSRVEFRIFEQDSAALRRRIDARFELCGRDHRTDIYLLRDPGTSALKLRDGVELDLKVLLGREGDFERWAPRGRVRLPATGVEITGALDAPEALPPFEPMEVHDAAAFVEAFRREGYRAFRLHKARAQYRAPGGLVETVAIEGDIGIPGASGIDSIALEGEDVSALEQVREELGLSGRENRSYPAWLLAQKKV</sequence>
<dbReference type="STRING" id="1208324.P73_4358"/>
<dbReference type="KEGG" id="cid:P73_4358"/>